<gene>
    <name evidence="1" type="ORF">SCLCIDRAFT_595305</name>
</gene>
<evidence type="ECO:0000313" key="1">
    <source>
        <dbReference type="EMBL" id="KIM64795.1"/>
    </source>
</evidence>
<dbReference type="InParanoid" id="A0A0C3DW43"/>
<dbReference type="OrthoDB" id="2126698at2759"/>
<accession>A0A0C3DW43</accession>
<reference evidence="2" key="2">
    <citation type="submission" date="2015-01" db="EMBL/GenBank/DDBJ databases">
        <title>Evolutionary Origins and Diversification of the Mycorrhizal Mutualists.</title>
        <authorList>
            <consortium name="DOE Joint Genome Institute"/>
            <consortium name="Mycorrhizal Genomics Consortium"/>
            <person name="Kohler A."/>
            <person name="Kuo A."/>
            <person name="Nagy L.G."/>
            <person name="Floudas D."/>
            <person name="Copeland A."/>
            <person name="Barry K.W."/>
            <person name="Cichocki N."/>
            <person name="Veneault-Fourrey C."/>
            <person name="LaButti K."/>
            <person name="Lindquist E.A."/>
            <person name="Lipzen A."/>
            <person name="Lundell T."/>
            <person name="Morin E."/>
            <person name="Murat C."/>
            <person name="Riley R."/>
            <person name="Ohm R."/>
            <person name="Sun H."/>
            <person name="Tunlid A."/>
            <person name="Henrissat B."/>
            <person name="Grigoriev I.V."/>
            <person name="Hibbett D.S."/>
            <person name="Martin F."/>
        </authorList>
    </citation>
    <scope>NUCLEOTIDE SEQUENCE [LARGE SCALE GENOMIC DNA]</scope>
    <source>
        <strain evidence="2">Foug A</strain>
    </source>
</reference>
<keyword evidence="2" id="KW-1185">Reference proteome</keyword>
<dbReference type="HOGENOM" id="CLU_1611761_0_0_1"/>
<organism evidence="1 2">
    <name type="scientific">Scleroderma citrinum Foug A</name>
    <dbReference type="NCBI Taxonomy" id="1036808"/>
    <lineage>
        <taxon>Eukaryota</taxon>
        <taxon>Fungi</taxon>
        <taxon>Dikarya</taxon>
        <taxon>Basidiomycota</taxon>
        <taxon>Agaricomycotina</taxon>
        <taxon>Agaricomycetes</taxon>
        <taxon>Agaricomycetidae</taxon>
        <taxon>Boletales</taxon>
        <taxon>Sclerodermatineae</taxon>
        <taxon>Sclerodermataceae</taxon>
        <taxon>Scleroderma</taxon>
    </lineage>
</organism>
<reference evidence="1 2" key="1">
    <citation type="submission" date="2014-04" db="EMBL/GenBank/DDBJ databases">
        <authorList>
            <consortium name="DOE Joint Genome Institute"/>
            <person name="Kuo A."/>
            <person name="Kohler A."/>
            <person name="Nagy L.G."/>
            <person name="Floudas D."/>
            <person name="Copeland A."/>
            <person name="Barry K.W."/>
            <person name="Cichocki N."/>
            <person name="Veneault-Fourrey C."/>
            <person name="LaButti K."/>
            <person name="Lindquist E.A."/>
            <person name="Lipzen A."/>
            <person name="Lundell T."/>
            <person name="Morin E."/>
            <person name="Murat C."/>
            <person name="Sun H."/>
            <person name="Tunlid A."/>
            <person name="Henrissat B."/>
            <person name="Grigoriev I.V."/>
            <person name="Hibbett D.S."/>
            <person name="Martin F."/>
            <person name="Nordberg H.P."/>
            <person name="Cantor M.N."/>
            <person name="Hua S.X."/>
        </authorList>
    </citation>
    <scope>NUCLEOTIDE SEQUENCE [LARGE SCALE GENOMIC DNA]</scope>
    <source>
        <strain evidence="1 2">Foug A</strain>
    </source>
</reference>
<protein>
    <submittedName>
        <fullName evidence="1">Uncharacterized protein</fullName>
    </submittedName>
</protein>
<dbReference type="STRING" id="1036808.A0A0C3DW43"/>
<proteinExistence type="predicted"/>
<dbReference type="EMBL" id="KN822026">
    <property type="protein sequence ID" value="KIM64795.1"/>
    <property type="molecule type" value="Genomic_DNA"/>
</dbReference>
<dbReference type="AlphaFoldDB" id="A0A0C3DW43"/>
<evidence type="ECO:0000313" key="2">
    <source>
        <dbReference type="Proteomes" id="UP000053989"/>
    </source>
</evidence>
<name>A0A0C3DW43_9AGAM</name>
<sequence>MDSENGRYDCNFLLLSYDSMLSRCCYFSSRSPRWLVLLLSSSNMRHGVFLRIASIAHPGTSSVVDQHPAPTCIRGQTVLPVPRALRGSSENHHGYCPIECLPQLALCVSVGIVFSRCTALSFNLVALASIQYGCFFAPRTAWIPIGCGIWQGWGLLCRLGIAGIG</sequence>
<dbReference type="Proteomes" id="UP000053989">
    <property type="component" value="Unassembled WGS sequence"/>
</dbReference>